<keyword evidence="15 25" id="KW-0472">Membrane</keyword>
<feature type="active site" description="Proton donor; for transglycosylase activity" evidence="24">
    <location>
        <position position="181"/>
    </location>
</feature>
<dbReference type="GO" id="GO:0009252">
    <property type="term" value="P:peptidoglycan biosynthetic process"/>
    <property type="evidence" value="ECO:0007669"/>
    <property type="project" value="UniProtKB-UniRule"/>
</dbReference>
<dbReference type="GO" id="GO:0008658">
    <property type="term" value="F:penicillin binding"/>
    <property type="evidence" value="ECO:0007669"/>
    <property type="project" value="UniProtKB-UniRule"/>
</dbReference>
<dbReference type="AlphaFoldDB" id="K2JVL6"/>
<evidence type="ECO:0000256" key="3">
    <source>
        <dbReference type="ARBA" id="ARBA00004752"/>
    </source>
</evidence>
<dbReference type="RefSeq" id="WP_008486946.1">
    <property type="nucleotide sequence ID" value="NZ_AMRG01000001.1"/>
</dbReference>
<keyword evidence="17" id="KW-0511">Multifunctional enzyme</keyword>
<keyword evidence="9" id="KW-0645">Protease</keyword>
<keyword evidence="16" id="KW-0046">Antibiotic resistance</keyword>
<keyword evidence="11 23" id="KW-0808">Transferase</keyword>
<dbReference type="UniPathway" id="UPA00219"/>
<dbReference type="Gene3D" id="3.40.710.10">
    <property type="entry name" value="DD-peptidase/beta-lactamase superfamily"/>
    <property type="match status" value="1"/>
</dbReference>
<dbReference type="GO" id="GO:0005886">
    <property type="term" value="C:plasma membrane"/>
    <property type="evidence" value="ECO:0007669"/>
    <property type="project" value="UniProtKB-SubCell"/>
</dbReference>
<accession>K2JVL6</accession>
<feature type="domain" description="Penicillin-binding protein transpeptidase" evidence="26">
    <location>
        <begin position="418"/>
        <end position="660"/>
    </location>
</feature>
<comment type="function">
    <text evidence="1 23">Cell wall formation. Synthesis of cross-linked peptidoglycan from the lipid intermediates. The enzyme has a penicillin-insensitive transglycosylase N-terminal domain (formation of linear glycan strands) and a penicillin-sensitive transpeptidase C-terminal domain (cross-linking of the peptide subunits).</text>
</comment>
<evidence type="ECO:0000256" key="23">
    <source>
        <dbReference type="PIRNR" id="PIRNR002799"/>
    </source>
</evidence>
<comment type="similarity">
    <text evidence="4 23">In the C-terminal section; belongs to the transpeptidase family.</text>
</comment>
<dbReference type="PANTHER" id="PTHR32282">
    <property type="entry name" value="BINDING PROTEIN TRANSPEPTIDASE, PUTATIVE-RELATED"/>
    <property type="match status" value="1"/>
</dbReference>
<protein>
    <recommendedName>
        <fullName evidence="6 22">Penicillin-binding protein 1B</fullName>
        <shortName evidence="23">PBP-1b</shortName>
        <shortName evidence="23">PBP1b</shortName>
    </recommendedName>
    <alternativeName>
        <fullName evidence="19 23">Murein polymerase</fullName>
    </alternativeName>
</protein>
<comment type="catalytic activity">
    <reaction evidence="21">
        <text>[GlcNAc-(1-&gt;4)-Mur2Ac(oyl-L-Ala-gamma-D-Glu-L-Lys-D-Ala-D-Ala)](n)-di-trans,octa-cis-undecaprenyl diphosphate + beta-D-GlcNAc-(1-&gt;4)-Mur2Ac(oyl-L-Ala-gamma-D-Glu-L-Lys-D-Ala-D-Ala)-di-trans,octa-cis-undecaprenyl diphosphate = [GlcNAc-(1-&gt;4)-Mur2Ac(oyl-L-Ala-gamma-D-Glu-L-Lys-D-Ala-D-Ala)](n+1)-di-trans,octa-cis-undecaprenyl diphosphate + di-trans,octa-cis-undecaprenyl diphosphate + H(+)</text>
        <dbReference type="Rhea" id="RHEA:23708"/>
        <dbReference type="Rhea" id="RHEA-COMP:9602"/>
        <dbReference type="Rhea" id="RHEA-COMP:9603"/>
        <dbReference type="ChEBI" id="CHEBI:15378"/>
        <dbReference type="ChEBI" id="CHEBI:58405"/>
        <dbReference type="ChEBI" id="CHEBI:60033"/>
        <dbReference type="ChEBI" id="CHEBI:78435"/>
        <dbReference type="EC" id="2.4.99.28"/>
    </reaction>
</comment>
<keyword evidence="25" id="KW-0812">Transmembrane</keyword>
<feature type="domain" description="Bifunctional transglycosylase second" evidence="28">
    <location>
        <begin position="61"/>
        <end position="145"/>
    </location>
</feature>
<evidence type="ECO:0000256" key="16">
    <source>
        <dbReference type="ARBA" id="ARBA00023251"/>
    </source>
</evidence>
<dbReference type="InterPro" id="IPR001460">
    <property type="entry name" value="PCN-bd_Tpept"/>
</dbReference>
<feature type="active site" description="Acyl-ester intermediate; for transpeptidase activity" evidence="24">
    <location>
        <position position="456"/>
    </location>
</feature>
<dbReference type="GO" id="GO:0030288">
    <property type="term" value="C:outer membrane-bounded periplasmic space"/>
    <property type="evidence" value="ECO:0007669"/>
    <property type="project" value="TreeGrafter"/>
</dbReference>
<evidence type="ECO:0000256" key="7">
    <source>
        <dbReference type="ARBA" id="ARBA00022475"/>
    </source>
</evidence>
<dbReference type="GO" id="GO:0071555">
    <property type="term" value="P:cell wall organization"/>
    <property type="evidence" value="ECO:0007669"/>
    <property type="project" value="UniProtKB-UniRule"/>
</dbReference>
<evidence type="ECO:0000313" key="29">
    <source>
        <dbReference type="EMBL" id="EKE87461.1"/>
    </source>
</evidence>
<evidence type="ECO:0000256" key="5">
    <source>
        <dbReference type="ARBA" id="ARBA00007739"/>
    </source>
</evidence>
<dbReference type="OrthoDB" id="9766909at2"/>
<keyword evidence="13 23" id="KW-0133">Cell shape</keyword>
<evidence type="ECO:0000256" key="11">
    <source>
        <dbReference type="ARBA" id="ARBA00022679"/>
    </source>
</evidence>
<keyword evidence="8" id="KW-0121">Carboxypeptidase</keyword>
<dbReference type="GO" id="GO:0009274">
    <property type="term" value="C:peptidoglycan-based cell wall"/>
    <property type="evidence" value="ECO:0007669"/>
    <property type="project" value="UniProtKB-UniRule"/>
</dbReference>
<name>K2JVL6_9GAMM</name>
<comment type="pathway">
    <text evidence="3 23">Cell wall biogenesis; peptidoglycan biosynthesis.</text>
</comment>
<dbReference type="SUPFAM" id="SSF56601">
    <property type="entry name" value="beta-lactamase/transpeptidase-like"/>
    <property type="match status" value="1"/>
</dbReference>
<feature type="transmembrane region" description="Helical" evidence="25">
    <location>
        <begin position="12"/>
        <end position="34"/>
    </location>
</feature>
<evidence type="ECO:0000256" key="1">
    <source>
        <dbReference type="ARBA" id="ARBA00002624"/>
    </source>
</evidence>
<evidence type="ECO:0000256" key="15">
    <source>
        <dbReference type="ARBA" id="ARBA00023136"/>
    </source>
</evidence>
<dbReference type="GO" id="GO:0006508">
    <property type="term" value="P:proteolysis"/>
    <property type="evidence" value="ECO:0007669"/>
    <property type="project" value="UniProtKB-KW"/>
</dbReference>
<comment type="subcellular location">
    <subcellularLocation>
        <location evidence="2">Cell membrane</location>
    </subcellularLocation>
</comment>
<comment type="catalytic activity">
    <reaction evidence="20">
        <text>Preferential cleavage: (Ac)2-L-Lys-D-Ala-|-D-Ala. Also transpeptidation of peptidyl-alanyl moieties that are N-acyl substituents of D-alanine.</text>
        <dbReference type="EC" id="3.4.16.4"/>
    </reaction>
</comment>
<dbReference type="GO" id="GO:0008955">
    <property type="term" value="F:peptidoglycan glycosyltransferase activity"/>
    <property type="evidence" value="ECO:0007669"/>
    <property type="project" value="UniProtKB-UniRule"/>
</dbReference>
<dbReference type="Proteomes" id="UP000014115">
    <property type="component" value="Unassembled WGS sequence"/>
</dbReference>
<keyword evidence="14 23" id="KW-0573">Peptidoglycan synthesis</keyword>
<dbReference type="Pfam" id="PF00912">
    <property type="entry name" value="Transgly"/>
    <property type="match status" value="1"/>
</dbReference>
<evidence type="ECO:0000256" key="24">
    <source>
        <dbReference type="PIRSR" id="PIRSR002799-1"/>
    </source>
</evidence>
<evidence type="ECO:0000256" key="22">
    <source>
        <dbReference type="NCBIfam" id="TIGR02071"/>
    </source>
</evidence>
<evidence type="ECO:0000256" key="2">
    <source>
        <dbReference type="ARBA" id="ARBA00004236"/>
    </source>
</evidence>
<dbReference type="SUPFAM" id="SSF53955">
    <property type="entry name" value="Lysozyme-like"/>
    <property type="match status" value="1"/>
</dbReference>
<evidence type="ECO:0000256" key="25">
    <source>
        <dbReference type="SAM" id="Phobius"/>
    </source>
</evidence>
<dbReference type="PATRIC" id="fig|740709.3.peg.31"/>
<feature type="domain" description="Glycosyl transferase family 51" evidence="27">
    <location>
        <begin position="157"/>
        <end position="328"/>
    </location>
</feature>
<dbReference type="STRING" id="740709.A10D4_00155"/>
<evidence type="ECO:0000256" key="10">
    <source>
        <dbReference type="ARBA" id="ARBA00022676"/>
    </source>
</evidence>
<dbReference type="Pfam" id="PF14814">
    <property type="entry name" value="UB2H"/>
    <property type="match status" value="1"/>
</dbReference>
<dbReference type="GO" id="GO:0009002">
    <property type="term" value="F:serine-type D-Ala-D-Ala carboxypeptidase activity"/>
    <property type="evidence" value="ECO:0007669"/>
    <property type="project" value="UniProtKB-EC"/>
</dbReference>
<dbReference type="NCBIfam" id="TIGR02071">
    <property type="entry name" value="PBP_1b"/>
    <property type="match status" value="1"/>
</dbReference>
<comment type="similarity">
    <text evidence="5 23">In the N-terminal section; belongs to the glycosyltransferase 51 family.</text>
</comment>
<dbReference type="InterPro" id="IPR001264">
    <property type="entry name" value="Glyco_trans_51"/>
</dbReference>
<gene>
    <name evidence="29" type="ORF">A10D4_00155</name>
</gene>
<dbReference type="Gene3D" id="1.10.3810.10">
    <property type="entry name" value="Biosynthetic peptidoglycan transglycosylase-like"/>
    <property type="match status" value="1"/>
</dbReference>
<dbReference type="PANTHER" id="PTHR32282:SF11">
    <property type="entry name" value="PENICILLIN-BINDING PROTEIN 1B"/>
    <property type="match status" value="1"/>
</dbReference>
<dbReference type="EMBL" id="AMRG01000001">
    <property type="protein sequence ID" value="EKE87461.1"/>
    <property type="molecule type" value="Genomic_DNA"/>
</dbReference>
<evidence type="ECO:0000256" key="12">
    <source>
        <dbReference type="ARBA" id="ARBA00022801"/>
    </source>
</evidence>
<dbReference type="GO" id="GO:0046677">
    <property type="term" value="P:response to antibiotic"/>
    <property type="evidence" value="ECO:0007669"/>
    <property type="project" value="UniProtKB-UniRule"/>
</dbReference>
<dbReference type="GO" id="GO:0008360">
    <property type="term" value="P:regulation of cell shape"/>
    <property type="evidence" value="ECO:0007669"/>
    <property type="project" value="UniProtKB-UniRule"/>
</dbReference>
<keyword evidence="25" id="KW-1133">Transmembrane helix</keyword>
<evidence type="ECO:0000256" key="13">
    <source>
        <dbReference type="ARBA" id="ARBA00022960"/>
    </source>
</evidence>
<evidence type="ECO:0000256" key="4">
    <source>
        <dbReference type="ARBA" id="ARBA00007090"/>
    </source>
</evidence>
<evidence type="ECO:0000256" key="18">
    <source>
        <dbReference type="ARBA" id="ARBA00023316"/>
    </source>
</evidence>
<evidence type="ECO:0000256" key="14">
    <source>
        <dbReference type="ARBA" id="ARBA00022984"/>
    </source>
</evidence>
<dbReference type="InterPro" id="IPR011813">
    <property type="entry name" value="PBP_1b"/>
</dbReference>
<evidence type="ECO:0000256" key="21">
    <source>
        <dbReference type="ARBA" id="ARBA00049902"/>
    </source>
</evidence>
<dbReference type="Gene3D" id="3.30.2060.10">
    <property type="entry name" value="Penicillin-binding protein 1b domain"/>
    <property type="match status" value="1"/>
</dbReference>
<keyword evidence="18 23" id="KW-0961">Cell wall biogenesis/degradation</keyword>
<keyword evidence="10 23" id="KW-0328">Glycosyltransferase</keyword>
<keyword evidence="7" id="KW-1003">Cell membrane</keyword>
<dbReference type="Pfam" id="PF00905">
    <property type="entry name" value="Transpeptidase"/>
    <property type="match status" value="1"/>
</dbReference>
<organism evidence="29 30">
    <name type="scientific">Idiomarina xiamenensis 10-D-4</name>
    <dbReference type="NCBI Taxonomy" id="740709"/>
    <lineage>
        <taxon>Bacteria</taxon>
        <taxon>Pseudomonadati</taxon>
        <taxon>Pseudomonadota</taxon>
        <taxon>Gammaproteobacteria</taxon>
        <taxon>Alteromonadales</taxon>
        <taxon>Idiomarinaceae</taxon>
        <taxon>Idiomarina</taxon>
    </lineage>
</organism>
<evidence type="ECO:0000256" key="9">
    <source>
        <dbReference type="ARBA" id="ARBA00022670"/>
    </source>
</evidence>
<dbReference type="InterPro" id="IPR028166">
    <property type="entry name" value="UB2H"/>
</dbReference>
<evidence type="ECO:0000259" key="27">
    <source>
        <dbReference type="Pfam" id="PF00912"/>
    </source>
</evidence>
<evidence type="ECO:0000256" key="20">
    <source>
        <dbReference type="ARBA" id="ARBA00034000"/>
    </source>
</evidence>
<dbReference type="InterPro" id="IPR036950">
    <property type="entry name" value="PBP_transglycosylase"/>
</dbReference>
<keyword evidence="12" id="KW-0378">Hydrolase</keyword>
<evidence type="ECO:0000256" key="8">
    <source>
        <dbReference type="ARBA" id="ARBA00022645"/>
    </source>
</evidence>
<proteinExistence type="inferred from homology"/>
<evidence type="ECO:0000256" key="17">
    <source>
        <dbReference type="ARBA" id="ARBA00023268"/>
    </source>
</evidence>
<dbReference type="InterPro" id="IPR050396">
    <property type="entry name" value="Glycosyltr_51/Transpeptidase"/>
</dbReference>
<comment type="caution">
    <text evidence="29">The sequence shown here is derived from an EMBL/GenBank/DDBJ whole genome shotgun (WGS) entry which is preliminary data.</text>
</comment>
<dbReference type="PIRSF" id="PIRSF002799">
    <property type="entry name" value="PBP_1b"/>
    <property type="match status" value="1"/>
</dbReference>
<evidence type="ECO:0000256" key="19">
    <source>
        <dbReference type="ARBA" id="ARBA00032454"/>
    </source>
</evidence>
<evidence type="ECO:0000259" key="26">
    <source>
        <dbReference type="Pfam" id="PF00905"/>
    </source>
</evidence>
<dbReference type="InterPro" id="IPR023346">
    <property type="entry name" value="Lysozyme-like_dom_sf"/>
</dbReference>
<sequence length="759" mass="84267">MKDTKIKRTLRYLLITGLKLSLVGLAILFFYLLYLDSVLTERFSQSRYQAPALVYGRAMTLAPSAQLSHAEVLKELKLLRYRATATAAESGEYTHGRQHFVIHRRPFDFADGPRMAEQVRVEFQGDRISRLVSWPDGRALSSFRLEPPLVARINGSNDEDRLLVGLEVVPNLLVETLLLVEDQNFYHHYGVSPGAIARAMWANLRAGYTVQGGSTLTQQLVKNLYLTRDQTLWRKANEALMALVIDYRFSKNEILETYLNEVYFGQDRGHAIHGVGLASLFYFGKQVQELDAADVAMLVGLVKGPSYYDPRRSPERARQRRDLVLQLMFNNDLINRDNYLAGLDTPLVSNGSGRLISETQPHYVERVQQELQRIELPQAWQSTGLRIFTYLDPQLQQAAEAALEQRLKQLSDDEQLQGALVVADYQQAGITALVGDRHNRRGSFNRALLALRPVGSLVKPVIYGAALSRSDLYSLGSMLDDSPMRVSAKGEDDWQPRNYDGKYVGPISLYDAFVESRNIPAVRVGLNVGIAELVRYLRGLGVHTPIAAYPALTLGSVQLSPLAVTRIYAAIANQGRYRPLATINAVTTHAGDLIYQRQDDAGAAVFSREVASLLRYTMQGVVAEGTGRGLNQAFPSAHLAGKSGTTNDLRDAWFVAFDAKQVMTSWVGRDDNQPMGLTGSSGALPVIAGLLQRQAPRALTNALAEGVTMQAYNRENGVQVPLACNNARRLPGISQTLPEDINCDGEIDKKNWFERLFGG</sequence>
<evidence type="ECO:0000259" key="28">
    <source>
        <dbReference type="Pfam" id="PF14814"/>
    </source>
</evidence>
<dbReference type="InterPro" id="IPR012338">
    <property type="entry name" value="Beta-lactam/transpept-like"/>
</dbReference>
<keyword evidence="30" id="KW-1185">Reference proteome</keyword>
<evidence type="ECO:0000313" key="30">
    <source>
        <dbReference type="Proteomes" id="UP000014115"/>
    </source>
</evidence>
<reference evidence="29 30" key="1">
    <citation type="journal article" date="2012" name="J. Bacteriol.">
        <title>Genome Sequence of Idiomarina xiamenensis Type Strain 10-D-4.</title>
        <authorList>
            <person name="Lai Q."/>
            <person name="Wang L."/>
            <person name="Wang W."/>
            <person name="Shao Z."/>
        </authorList>
    </citation>
    <scope>NUCLEOTIDE SEQUENCE [LARGE SCALE GENOMIC DNA]</scope>
    <source>
        <strain evidence="29 30">10-D-4</strain>
    </source>
</reference>
<evidence type="ECO:0000256" key="6">
    <source>
        <dbReference type="ARBA" id="ARBA00018637"/>
    </source>
</evidence>
<dbReference type="eggNOG" id="COG0744">
    <property type="taxonomic scope" value="Bacteria"/>
</dbReference>